<dbReference type="EC" id="2.4.99.28" evidence="19"/>
<evidence type="ECO:0000256" key="19">
    <source>
        <dbReference type="ARBA" id="ARBA00044770"/>
    </source>
</evidence>
<dbReference type="Proteomes" id="UP000542776">
    <property type="component" value="Unassembled WGS sequence"/>
</dbReference>
<feature type="transmembrane region" description="Helical" evidence="21">
    <location>
        <begin position="20"/>
        <end position="39"/>
    </location>
</feature>
<keyword evidence="6" id="KW-0808">Transferase</keyword>
<evidence type="ECO:0000256" key="6">
    <source>
        <dbReference type="ARBA" id="ARBA00022679"/>
    </source>
</evidence>
<evidence type="ECO:0000256" key="18">
    <source>
        <dbReference type="ARBA" id="ARBA00041418"/>
    </source>
</evidence>
<keyword evidence="11 21" id="KW-0472">Membrane</keyword>
<feature type="transmembrane region" description="Helical" evidence="21">
    <location>
        <begin position="59"/>
        <end position="76"/>
    </location>
</feature>
<dbReference type="GO" id="GO:0009252">
    <property type="term" value="P:peptidoglycan biosynthetic process"/>
    <property type="evidence" value="ECO:0007669"/>
    <property type="project" value="UniProtKB-KW"/>
</dbReference>
<dbReference type="NCBIfam" id="TIGR02614">
    <property type="entry name" value="ftsW"/>
    <property type="match status" value="1"/>
</dbReference>
<evidence type="ECO:0000256" key="3">
    <source>
        <dbReference type="ARBA" id="ARBA00022475"/>
    </source>
</evidence>
<dbReference type="GO" id="GO:0071555">
    <property type="term" value="P:cell wall organization"/>
    <property type="evidence" value="ECO:0007669"/>
    <property type="project" value="UniProtKB-KW"/>
</dbReference>
<gene>
    <name evidence="22" type="ORF">GGR04_003202</name>
</gene>
<comment type="subcellular location">
    <subcellularLocation>
        <location evidence="1">Cell membrane</location>
        <topology evidence="1">Multi-pass membrane protein</topology>
    </subcellularLocation>
</comment>
<evidence type="ECO:0000256" key="21">
    <source>
        <dbReference type="SAM" id="Phobius"/>
    </source>
</evidence>
<keyword evidence="23" id="KW-1185">Reference proteome</keyword>
<dbReference type="AlphaFoldDB" id="A0A7W6H6A1"/>
<keyword evidence="8" id="KW-0133">Cell shape</keyword>
<dbReference type="Pfam" id="PF01098">
    <property type="entry name" value="FTSW_RODA_SPOVE"/>
    <property type="match status" value="1"/>
</dbReference>
<evidence type="ECO:0000256" key="2">
    <source>
        <dbReference type="ARBA" id="ARBA00004752"/>
    </source>
</evidence>
<evidence type="ECO:0000256" key="17">
    <source>
        <dbReference type="ARBA" id="ARBA00041185"/>
    </source>
</evidence>
<evidence type="ECO:0000256" key="14">
    <source>
        <dbReference type="ARBA" id="ARBA00032370"/>
    </source>
</evidence>
<dbReference type="GO" id="GO:0051301">
    <property type="term" value="P:cell division"/>
    <property type="evidence" value="ECO:0007669"/>
    <property type="project" value="UniProtKB-KW"/>
</dbReference>
<evidence type="ECO:0000256" key="4">
    <source>
        <dbReference type="ARBA" id="ARBA00022618"/>
    </source>
</evidence>
<keyword evidence="10 21" id="KW-1133">Transmembrane helix</keyword>
<feature type="transmembrane region" description="Helical" evidence="21">
    <location>
        <begin position="146"/>
        <end position="165"/>
    </location>
</feature>
<dbReference type="PANTHER" id="PTHR30474:SF2">
    <property type="entry name" value="PEPTIDOGLYCAN GLYCOSYLTRANSFERASE FTSW-RELATED"/>
    <property type="match status" value="1"/>
</dbReference>
<evidence type="ECO:0000256" key="13">
    <source>
        <dbReference type="ARBA" id="ARBA00023316"/>
    </source>
</evidence>
<keyword evidence="4 22" id="KW-0132">Cell division</keyword>
<dbReference type="GO" id="GO:0005886">
    <property type="term" value="C:plasma membrane"/>
    <property type="evidence" value="ECO:0007669"/>
    <property type="project" value="UniProtKB-SubCell"/>
</dbReference>
<evidence type="ECO:0000256" key="12">
    <source>
        <dbReference type="ARBA" id="ARBA00023306"/>
    </source>
</evidence>
<dbReference type="PANTHER" id="PTHR30474">
    <property type="entry name" value="CELL CYCLE PROTEIN"/>
    <property type="match status" value="1"/>
</dbReference>
<comment type="similarity">
    <text evidence="16">Belongs to the SEDS family. FtsW subfamily.</text>
</comment>
<dbReference type="InterPro" id="IPR001182">
    <property type="entry name" value="FtsW/RodA"/>
</dbReference>
<evidence type="ECO:0000313" key="23">
    <source>
        <dbReference type="Proteomes" id="UP000542776"/>
    </source>
</evidence>
<dbReference type="GO" id="GO:0032153">
    <property type="term" value="C:cell division site"/>
    <property type="evidence" value="ECO:0007669"/>
    <property type="project" value="TreeGrafter"/>
</dbReference>
<feature type="transmembrane region" description="Helical" evidence="21">
    <location>
        <begin position="339"/>
        <end position="360"/>
    </location>
</feature>
<name>A0A7W6H6A1_9HYPH</name>
<dbReference type="GO" id="GO:0008955">
    <property type="term" value="F:peptidoglycan glycosyltransferase activity"/>
    <property type="evidence" value="ECO:0007669"/>
    <property type="project" value="UniProtKB-EC"/>
</dbReference>
<dbReference type="InterPro" id="IPR013437">
    <property type="entry name" value="FtsW"/>
</dbReference>
<evidence type="ECO:0000256" key="9">
    <source>
        <dbReference type="ARBA" id="ARBA00022984"/>
    </source>
</evidence>
<feature type="transmembrane region" description="Helical" evidence="21">
    <location>
        <begin position="302"/>
        <end position="327"/>
    </location>
</feature>
<evidence type="ECO:0000256" key="5">
    <source>
        <dbReference type="ARBA" id="ARBA00022676"/>
    </source>
</evidence>
<keyword evidence="5" id="KW-0328">Glycosyltransferase</keyword>
<proteinExistence type="inferred from homology"/>
<dbReference type="GO" id="GO:0008360">
    <property type="term" value="P:regulation of cell shape"/>
    <property type="evidence" value="ECO:0007669"/>
    <property type="project" value="UniProtKB-KW"/>
</dbReference>
<dbReference type="GO" id="GO:0015648">
    <property type="term" value="F:lipid-linked peptidoglycan transporter activity"/>
    <property type="evidence" value="ECO:0007669"/>
    <property type="project" value="TreeGrafter"/>
</dbReference>
<evidence type="ECO:0000256" key="10">
    <source>
        <dbReference type="ARBA" id="ARBA00022989"/>
    </source>
</evidence>
<accession>A0A7W6H6A1</accession>
<comment type="catalytic activity">
    <reaction evidence="20">
        <text>[GlcNAc-(1-&gt;4)-Mur2Ac(oyl-L-Ala-gamma-D-Glu-L-Lys-D-Ala-D-Ala)](n)-di-trans,octa-cis-undecaprenyl diphosphate + beta-D-GlcNAc-(1-&gt;4)-Mur2Ac(oyl-L-Ala-gamma-D-Glu-L-Lys-D-Ala-D-Ala)-di-trans,octa-cis-undecaprenyl diphosphate = [GlcNAc-(1-&gt;4)-Mur2Ac(oyl-L-Ala-gamma-D-Glu-L-Lys-D-Ala-D-Ala)](n+1)-di-trans,octa-cis-undecaprenyl diphosphate + di-trans,octa-cis-undecaprenyl diphosphate + H(+)</text>
        <dbReference type="Rhea" id="RHEA:23708"/>
        <dbReference type="Rhea" id="RHEA-COMP:9602"/>
        <dbReference type="Rhea" id="RHEA-COMP:9603"/>
        <dbReference type="ChEBI" id="CHEBI:15378"/>
        <dbReference type="ChEBI" id="CHEBI:58405"/>
        <dbReference type="ChEBI" id="CHEBI:60033"/>
        <dbReference type="ChEBI" id="CHEBI:78435"/>
        <dbReference type="EC" id="2.4.99.28"/>
    </reaction>
</comment>
<evidence type="ECO:0000256" key="20">
    <source>
        <dbReference type="ARBA" id="ARBA00049902"/>
    </source>
</evidence>
<evidence type="ECO:0000256" key="8">
    <source>
        <dbReference type="ARBA" id="ARBA00022960"/>
    </source>
</evidence>
<feature type="transmembrane region" description="Helical" evidence="21">
    <location>
        <begin position="264"/>
        <end position="290"/>
    </location>
</feature>
<sequence length="389" mass="42637">MGSRAKKGLISDWWWSIDRWFLAAFLILMIGGMVLSFAASPPVAEKIGLEPFHFVKRHALFLFPSIVAMLATSLLSPRGIRRMSALMLGGSLVLMVMALFFGMEVKGARRWMDFGPLTIQPSEFMKPSFVVICAWLFAERSRRHDVPGNLFAIMLLFVVCALLVAQPDLGQTILTTGVWGCLFFMAGLPWLWIVVLGGLGLVGFCSAYFVFPHVASRIDRFLTGEGDTFQTDTAKEAIMRGGWLGQGPGEGTVKRLLPDSHTDFAYSVIAEEFGIVSCMALTAVFCFIVMRGLNVAFQQRDTFCRLAIAGLVMLFGLQSIINMAVNLQLMPAKGMTLPFISYGGSSMLAVAIGAGFVLALTRKRAENVSQTDRLVDRTMVFQGALAAAR</sequence>
<reference evidence="22 23" key="1">
    <citation type="submission" date="2020-08" db="EMBL/GenBank/DDBJ databases">
        <title>Genomic Encyclopedia of Type Strains, Phase IV (KMG-IV): sequencing the most valuable type-strain genomes for metagenomic binning, comparative biology and taxonomic classification.</title>
        <authorList>
            <person name="Goeker M."/>
        </authorList>
    </citation>
    <scope>NUCLEOTIDE SEQUENCE [LARGE SCALE GENOMIC DNA]</scope>
    <source>
        <strain evidence="22 23">DSM 102238</strain>
    </source>
</reference>
<evidence type="ECO:0000256" key="15">
    <source>
        <dbReference type="ARBA" id="ARBA00033270"/>
    </source>
</evidence>
<protein>
    <recommendedName>
        <fullName evidence="17">Probable peptidoglycan glycosyltransferase FtsW</fullName>
        <ecNumber evidence="19">2.4.99.28</ecNumber>
    </recommendedName>
    <alternativeName>
        <fullName evidence="18">Cell division protein FtsW</fullName>
    </alternativeName>
    <alternativeName>
        <fullName evidence="15">Cell wall polymerase</fullName>
    </alternativeName>
    <alternativeName>
        <fullName evidence="14">Peptidoglycan polymerase</fullName>
    </alternativeName>
</protein>
<evidence type="ECO:0000256" key="7">
    <source>
        <dbReference type="ARBA" id="ARBA00022692"/>
    </source>
</evidence>
<keyword evidence="3" id="KW-1003">Cell membrane</keyword>
<evidence type="ECO:0000256" key="1">
    <source>
        <dbReference type="ARBA" id="ARBA00004651"/>
    </source>
</evidence>
<feature type="transmembrane region" description="Helical" evidence="21">
    <location>
        <begin position="83"/>
        <end position="103"/>
    </location>
</feature>
<keyword evidence="9" id="KW-0573">Peptidoglycan synthesis</keyword>
<keyword evidence="12" id="KW-0131">Cell cycle</keyword>
<organism evidence="22 23">
    <name type="scientific">Aureimonas pseudogalii</name>
    <dbReference type="NCBI Taxonomy" id="1744844"/>
    <lineage>
        <taxon>Bacteria</taxon>
        <taxon>Pseudomonadati</taxon>
        <taxon>Pseudomonadota</taxon>
        <taxon>Alphaproteobacteria</taxon>
        <taxon>Hyphomicrobiales</taxon>
        <taxon>Aurantimonadaceae</taxon>
        <taxon>Aureimonas</taxon>
    </lineage>
</organism>
<dbReference type="EMBL" id="JACIEK010000009">
    <property type="protein sequence ID" value="MBB3999333.1"/>
    <property type="molecule type" value="Genomic_DNA"/>
</dbReference>
<evidence type="ECO:0000256" key="11">
    <source>
        <dbReference type="ARBA" id="ARBA00023136"/>
    </source>
</evidence>
<dbReference type="RefSeq" id="WP_183200883.1">
    <property type="nucleotide sequence ID" value="NZ_JACIEK010000009.1"/>
</dbReference>
<comment type="caution">
    <text evidence="22">The sequence shown here is derived from an EMBL/GenBank/DDBJ whole genome shotgun (WGS) entry which is preliminary data.</text>
</comment>
<comment type="pathway">
    <text evidence="2">Cell wall biogenesis; peptidoglycan biosynthesis.</text>
</comment>
<evidence type="ECO:0000313" key="22">
    <source>
        <dbReference type="EMBL" id="MBB3999333.1"/>
    </source>
</evidence>
<feature type="transmembrane region" description="Helical" evidence="21">
    <location>
        <begin position="177"/>
        <end position="210"/>
    </location>
</feature>
<evidence type="ECO:0000256" key="16">
    <source>
        <dbReference type="ARBA" id="ARBA00038053"/>
    </source>
</evidence>
<keyword evidence="7 21" id="KW-0812">Transmembrane</keyword>
<keyword evidence="13" id="KW-0961">Cell wall biogenesis/degradation</keyword>